<keyword evidence="2" id="KW-0547">Nucleotide-binding</keyword>
<keyword evidence="10" id="KW-1185">Reference proteome</keyword>
<evidence type="ECO:0000313" key="9">
    <source>
        <dbReference type="EMBL" id="QDR81556.1"/>
    </source>
</evidence>
<protein>
    <submittedName>
        <fullName evidence="9">Endonuclease MutS2</fullName>
        <ecNumber evidence="9">3.1.-.-</ecNumber>
    </submittedName>
</protein>
<dbReference type="InterPro" id="IPR045076">
    <property type="entry name" value="MutS"/>
</dbReference>
<dbReference type="GO" id="GO:0016887">
    <property type="term" value="F:ATP hydrolysis activity"/>
    <property type="evidence" value="ECO:0007669"/>
    <property type="project" value="InterPro"/>
</dbReference>
<dbReference type="FunFam" id="3.40.50.300:FF:000830">
    <property type="entry name" value="Endonuclease MutS2"/>
    <property type="match status" value="1"/>
</dbReference>
<dbReference type="GO" id="GO:0045910">
    <property type="term" value="P:negative regulation of DNA recombination"/>
    <property type="evidence" value="ECO:0007669"/>
    <property type="project" value="InterPro"/>
</dbReference>
<feature type="region of interest" description="Disordered" evidence="7">
    <location>
        <begin position="511"/>
        <end position="542"/>
    </location>
</feature>
<keyword evidence="4" id="KW-0067">ATP-binding</keyword>
<dbReference type="SMART" id="SM00533">
    <property type="entry name" value="MUTSd"/>
    <property type="match status" value="1"/>
</dbReference>
<dbReference type="AlphaFoldDB" id="A0A517DWB4"/>
<sequence length="642" mass="70138">MHHHTTLEFDKIKQLLADQALSDQGKACCLALAPSVNEAEVKRCLDETTQAKRMLQQTGTPPLPSMTQLQKAIVLIEIDALLMPEQIVQVATFLVACRRMKAYLKKAEAADAPIAWYGEGINALPGLEHEIARCIRNNAVDDQASEQLAAIRRRMEGTVAAVKTKLAALLRKNKAWFSESFVSLRNGRYTLPVKREHKNDVAGTIVDLSQTGATCFIEPAAVGRLQSELAALQMEEDNEVRRILYSLTAHIADNLAIIRVNIETMEKLDFLFAKGKLSLTMNAAPVSINAGREIRLIKARHPLLPPAAAIPLDFAIGAQTTGVIITGPNTGGKTVALKTIGLLSLMAQSGLHVPADEDSSLCLHNLILCDIGDKQSIKENLSTFSSHMKNIIEILEQANHESLVLLDELGSGTDPAEGMGLAVAILDELSAQKCLFVVTTHYSEIKAYAANKPGLVNARMAFDKESLLPLYRLEIGKAGDSCALYIAERLGMQPHLILRAHAAAYGVAQGVAKPAQPPQRAPDQKNGRPVPRIEREKPPAPTSCRGKFAVGDSVMVYPHKEIGIVYAGANARGEVGVQLRDSKKIINHKRLKLQVAASELYPDNYDFSIVFDSVTNRKARKLMEKRHVKDTVLIVKEGDEQN</sequence>
<dbReference type="InterPro" id="IPR027417">
    <property type="entry name" value="P-loop_NTPase"/>
</dbReference>
<dbReference type="PROSITE" id="PS00486">
    <property type="entry name" value="DNA_MISMATCH_REPAIR_2"/>
    <property type="match status" value="1"/>
</dbReference>
<keyword evidence="3 9" id="KW-0378">Hydrolase</keyword>
<reference evidence="9 10" key="1">
    <citation type="submission" date="2019-02" db="EMBL/GenBank/DDBJ databases">
        <title>Closed genome of Sporomusa termitida DSM 4440.</title>
        <authorList>
            <person name="Poehlein A."/>
            <person name="Daniel R."/>
        </authorList>
    </citation>
    <scope>NUCLEOTIDE SEQUENCE [LARGE SCALE GENOMIC DNA]</scope>
    <source>
        <strain evidence="9 10">DSM 4440</strain>
    </source>
</reference>
<evidence type="ECO:0000256" key="5">
    <source>
        <dbReference type="ARBA" id="ARBA00022884"/>
    </source>
</evidence>
<evidence type="ECO:0000256" key="6">
    <source>
        <dbReference type="ARBA" id="ARBA00023125"/>
    </source>
</evidence>
<organism evidence="9 10">
    <name type="scientific">Sporomusa termitida</name>
    <dbReference type="NCBI Taxonomy" id="2377"/>
    <lineage>
        <taxon>Bacteria</taxon>
        <taxon>Bacillati</taxon>
        <taxon>Bacillota</taxon>
        <taxon>Negativicutes</taxon>
        <taxon>Selenomonadales</taxon>
        <taxon>Sporomusaceae</taxon>
        <taxon>Sporomusa</taxon>
    </lineage>
</organism>
<dbReference type="GO" id="GO:0030983">
    <property type="term" value="F:mismatched DNA binding"/>
    <property type="evidence" value="ECO:0007669"/>
    <property type="project" value="InterPro"/>
</dbReference>
<evidence type="ECO:0000313" key="10">
    <source>
        <dbReference type="Proteomes" id="UP000320776"/>
    </source>
</evidence>
<dbReference type="SUPFAM" id="SSF48334">
    <property type="entry name" value="DNA repair protein MutS, domain III"/>
    <property type="match status" value="1"/>
</dbReference>
<keyword evidence="6" id="KW-0238">DNA-binding</keyword>
<name>A0A517DWB4_9FIRM</name>
<dbReference type="InterPro" id="IPR000432">
    <property type="entry name" value="DNA_mismatch_repair_MutS_C"/>
</dbReference>
<dbReference type="GO" id="GO:0004519">
    <property type="term" value="F:endonuclease activity"/>
    <property type="evidence" value="ECO:0007669"/>
    <property type="project" value="UniProtKB-KW"/>
</dbReference>
<dbReference type="InterPro" id="IPR007696">
    <property type="entry name" value="DNA_mismatch_repair_MutS_core"/>
</dbReference>
<evidence type="ECO:0000256" key="3">
    <source>
        <dbReference type="ARBA" id="ARBA00022801"/>
    </source>
</evidence>
<dbReference type="InterPro" id="IPR005747">
    <property type="entry name" value="MutS2"/>
</dbReference>
<feature type="domain" description="DNA mismatch repair proteins mutS family" evidence="8">
    <location>
        <begin position="402"/>
        <end position="418"/>
    </location>
</feature>
<keyword evidence="5" id="KW-0694">RNA-binding</keyword>
<dbReference type="KEGG" id="sted:SPTER_29420"/>
<evidence type="ECO:0000256" key="7">
    <source>
        <dbReference type="SAM" id="MobiDB-lite"/>
    </source>
</evidence>
<dbReference type="SUPFAM" id="SSF52540">
    <property type="entry name" value="P-loop containing nucleoside triphosphate hydrolases"/>
    <property type="match status" value="1"/>
</dbReference>
<evidence type="ECO:0000256" key="1">
    <source>
        <dbReference type="ARBA" id="ARBA00022730"/>
    </source>
</evidence>
<gene>
    <name evidence="9" type="primary">mutS2_2</name>
    <name evidence="9" type="ORF">SPTER_29420</name>
</gene>
<dbReference type="GO" id="GO:0140664">
    <property type="term" value="F:ATP-dependent DNA damage sensor activity"/>
    <property type="evidence" value="ECO:0007669"/>
    <property type="project" value="InterPro"/>
</dbReference>
<dbReference type="RefSeq" id="WP_144351035.1">
    <property type="nucleotide sequence ID" value="NZ_CP036259.1"/>
</dbReference>
<dbReference type="EC" id="3.1.-.-" evidence="9"/>
<feature type="compositionally biased region" description="Basic and acidic residues" evidence="7">
    <location>
        <begin position="522"/>
        <end position="538"/>
    </location>
</feature>
<dbReference type="PANTHER" id="PTHR48466">
    <property type="entry name" value="OS10G0509000 PROTEIN-RELATED"/>
    <property type="match status" value="1"/>
</dbReference>
<evidence type="ECO:0000256" key="2">
    <source>
        <dbReference type="ARBA" id="ARBA00022741"/>
    </source>
</evidence>
<dbReference type="PANTHER" id="PTHR48466:SF2">
    <property type="entry name" value="OS10G0509000 PROTEIN"/>
    <property type="match status" value="1"/>
</dbReference>
<dbReference type="Gene3D" id="3.40.50.300">
    <property type="entry name" value="P-loop containing nucleotide triphosphate hydrolases"/>
    <property type="match status" value="1"/>
</dbReference>
<proteinExistence type="predicted"/>
<dbReference type="InterPro" id="IPR036187">
    <property type="entry name" value="DNA_mismatch_repair_MutS_sf"/>
</dbReference>
<dbReference type="GO" id="GO:0005524">
    <property type="term" value="F:ATP binding"/>
    <property type="evidence" value="ECO:0007669"/>
    <property type="project" value="UniProtKB-KW"/>
</dbReference>
<dbReference type="SMART" id="SM00534">
    <property type="entry name" value="MUTSac"/>
    <property type="match status" value="1"/>
</dbReference>
<evidence type="ECO:0000259" key="8">
    <source>
        <dbReference type="PROSITE" id="PS00486"/>
    </source>
</evidence>
<dbReference type="Pfam" id="PF00488">
    <property type="entry name" value="MutS_V"/>
    <property type="match status" value="1"/>
</dbReference>
<dbReference type="OrthoDB" id="9808166at2"/>
<dbReference type="GO" id="GO:0019843">
    <property type="term" value="F:rRNA binding"/>
    <property type="evidence" value="ECO:0007669"/>
    <property type="project" value="UniProtKB-KW"/>
</dbReference>
<evidence type="ECO:0000256" key="4">
    <source>
        <dbReference type="ARBA" id="ARBA00022840"/>
    </source>
</evidence>
<dbReference type="Proteomes" id="UP000320776">
    <property type="component" value="Chromosome"/>
</dbReference>
<accession>A0A517DWB4</accession>
<dbReference type="GO" id="GO:0006298">
    <property type="term" value="P:mismatch repair"/>
    <property type="evidence" value="ECO:0007669"/>
    <property type="project" value="InterPro"/>
</dbReference>
<keyword evidence="1" id="KW-0699">rRNA-binding</keyword>
<dbReference type="NCBIfam" id="TIGR01069">
    <property type="entry name" value="mutS2"/>
    <property type="match status" value="1"/>
</dbReference>
<dbReference type="EMBL" id="CP036259">
    <property type="protein sequence ID" value="QDR81556.1"/>
    <property type="molecule type" value="Genomic_DNA"/>
</dbReference>
<keyword evidence="9" id="KW-0255">Endonuclease</keyword>
<keyword evidence="9" id="KW-0540">Nuclease</keyword>